<feature type="transmembrane region" description="Helical" evidence="1">
    <location>
        <begin position="74"/>
        <end position="95"/>
    </location>
</feature>
<protein>
    <submittedName>
        <fullName evidence="2">Membrane protein</fullName>
    </submittedName>
</protein>
<dbReference type="PANTHER" id="PTHR16214">
    <property type="entry name" value="TRANSMEMBRANE PROTEIN 260"/>
    <property type="match status" value="1"/>
</dbReference>
<feature type="transmembrane region" description="Helical" evidence="1">
    <location>
        <begin position="176"/>
        <end position="206"/>
    </location>
</feature>
<comment type="caution">
    <text evidence="2">The sequence shown here is derived from an EMBL/GenBank/DDBJ whole genome shotgun (WGS) entry which is preliminary data.</text>
</comment>
<feature type="transmembrane region" description="Helical" evidence="1">
    <location>
        <begin position="218"/>
        <end position="240"/>
    </location>
</feature>
<feature type="transmembrane region" description="Helical" evidence="1">
    <location>
        <begin position="115"/>
        <end position="134"/>
    </location>
</feature>
<feature type="transmembrane region" description="Helical" evidence="1">
    <location>
        <begin position="146"/>
        <end position="164"/>
    </location>
</feature>
<gene>
    <name evidence="2" type="ORF">JCM15548_12282</name>
</gene>
<dbReference type="AlphaFoldDB" id="A0A0E9LXL5"/>
<keyword evidence="3" id="KW-1185">Reference proteome</keyword>
<feature type="transmembrane region" description="Helical" evidence="1">
    <location>
        <begin position="291"/>
        <end position="310"/>
    </location>
</feature>
<feature type="transmembrane region" description="Helical" evidence="1">
    <location>
        <begin position="260"/>
        <end position="279"/>
    </location>
</feature>
<feature type="transmembrane region" description="Helical" evidence="1">
    <location>
        <begin position="7"/>
        <end position="26"/>
    </location>
</feature>
<dbReference type="PANTHER" id="PTHR16214:SF3">
    <property type="entry name" value="TRANSMEMBRANE PROTEIN 260"/>
    <property type="match status" value="1"/>
</dbReference>
<accession>A0A0E9LXL5</accession>
<sequence length="417" mass="47172">MQNYSRLNNGLGWLAFLISAIVYTLTVEPTTSFWDVGEFISSAYKLLVGHPPGAPFFMMVGRFFTLFAGGPENVAFSVNFMSALSSAFTIAFLFWTITHLAKKIFINGIENPEPWRVYAVMAAGFIGAMSYTFSDTFWFSAVEGEVYAMSSLFTAVVFWAILKWENVADEPHSNRWLILIAYLMGLSIGVHLLNLLAIPAIVMVYYFRKYEVTRNNTLKALGLSFLILGAILYGIIPGVIRLASRFELLFVNNWGLPFNSGIAVYAVLLIGGIIYGIYYTYVKNKPVMNTILTGVAVILLGYSSFAMIVIRSMANPTMDQNSPEDVFSLMSYLNREQYGDDRFLVVSIIIRRWTGRLWREMKVVRSIFRRMTSMWWWTTDLPTNLMSVPLLYFPECTVGKPDTLKSISDGPISREDP</sequence>
<dbReference type="Pfam" id="PF11028">
    <property type="entry name" value="TMEM260-like"/>
    <property type="match status" value="1"/>
</dbReference>
<keyword evidence="1" id="KW-0812">Transmembrane</keyword>
<evidence type="ECO:0000313" key="3">
    <source>
        <dbReference type="Proteomes" id="UP000032900"/>
    </source>
</evidence>
<keyword evidence="1" id="KW-0472">Membrane</keyword>
<reference evidence="2 3" key="1">
    <citation type="journal article" date="2015" name="Microbes Environ.">
        <title>Distribution and evolution of nitrogen fixation genes in the phylum bacteroidetes.</title>
        <authorList>
            <person name="Inoue J."/>
            <person name="Oshima K."/>
            <person name="Suda W."/>
            <person name="Sakamoto M."/>
            <person name="Iino T."/>
            <person name="Noda S."/>
            <person name="Hongoh Y."/>
            <person name="Hattori M."/>
            <person name="Ohkuma M."/>
        </authorList>
    </citation>
    <scope>NUCLEOTIDE SEQUENCE [LARGE SCALE GENOMIC DNA]</scope>
    <source>
        <strain evidence="2">JCM 15548</strain>
    </source>
</reference>
<name>A0A0E9LXL5_9BACT</name>
<organism evidence="2 3">
    <name type="scientific">Geofilum rubicundum JCM 15548</name>
    <dbReference type="NCBI Taxonomy" id="1236989"/>
    <lineage>
        <taxon>Bacteria</taxon>
        <taxon>Pseudomonadati</taxon>
        <taxon>Bacteroidota</taxon>
        <taxon>Bacteroidia</taxon>
        <taxon>Marinilabiliales</taxon>
        <taxon>Marinilabiliaceae</taxon>
        <taxon>Geofilum</taxon>
    </lineage>
</organism>
<dbReference type="InterPro" id="IPR052724">
    <property type="entry name" value="GT117_domain-containing"/>
</dbReference>
<evidence type="ECO:0000256" key="1">
    <source>
        <dbReference type="SAM" id="Phobius"/>
    </source>
</evidence>
<dbReference type="RefSeq" id="WP_227625655.1">
    <property type="nucleotide sequence ID" value="NZ_BAZW01000017.1"/>
</dbReference>
<dbReference type="STRING" id="1236989.JCM15548_12282"/>
<proteinExistence type="predicted"/>
<evidence type="ECO:0000313" key="2">
    <source>
        <dbReference type="EMBL" id="GAO30038.1"/>
    </source>
</evidence>
<keyword evidence="1" id="KW-1133">Transmembrane helix</keyword>
<dbReference type="InterPro" id="IPR021280">
    <property type="entry name" value="TMEM260-like"/>
</dbReference>
<dbReference type="Proteomes" id="UP000032900">
    <property type="component" value="Unassembled WGS sequence"/>
</dbReference>
<feature type="transmembrane region" description="Helical" evidence="1">
    <location>
        <begin position="46"/>
        <end position="67"/>
    </location>
</feature>
<dbReference type="EMBL" id="BAZW01000017">
    <property type="protein sequence ID" value="GAO30038.1"/>
    <property type="molecule type" value="Genomic_DNA"/>
</dbReference>